<dbReference type="Proteomes" id="UP000267128">
    <property type="component" value="Unassembled WGS sequence"/>
</dbReference>
<feature type="domain" description="Alpha/beta hydrolase fold-3" evidence="2">
    <location>
        <begin position="79"/>
        <end position="279"/>
    </location>
</feature>
<evidence type="ECO:0000313" key="4">
    <source>
        <dbReference type="Proteomes" id="UP000267128"/>
    </source>
</evidence>
<name>A0A3N0CA92_9ACTN</name>
<dbReference type="EMBL" id="RJSE01000009">
    <property type="protein sequence ID" value="RNL60377.1"/>
    <property type="molecule type" value="Genomic_DNA"/>
</dbReference>
<evidence type="ECO:0000259" key="2">
    <source>
        <dbReference type="Pfam" id="PF07859"/>
    </source>
</evidence>
<dbReference type="AlphaFoldDB" id="A0A3N0CA92"/>
<reference evidence="3 4" key="1">
    <citation type="submission" date="2018-11" db="EMBL/GenBank/DDBJ databases">
        <authorList>
            <person name="Li F."/>
        </authorList>
    </citation>
    <scope>NUCLEOTIDE SEQUENCE [LARGE SCALE GENOMIC DNA]</scope>
    <source>
        <strain evidence="3 4">Gsoil 097</strain>
    </source>
</reference>
<dbReference type="PANTHER" id="PTHR48081">
    <property type="entry name" value="AB HYDROLASE SUPERFAMILY PROTEIN C4A8.06C"/>
    <property type="match status" value="1"/>
</dbReference>
<dbReference type="GO" id="GO:0016787">
    <property type="term" value="F:hydrolase activity"/>
    <property type="evidence" value="ECO:0007669"/>
    <property type="project" value="UniProtKB-KW"/>
</dbReference>
<organism evidence="3 4">
    <name type="scientific">Nocardioides marmoriginsengisoli</name>
    <dbReference type="NCBI Taxonomy" id="661483"/>
    <lineage>
        <taxon>Bacteria</taxon>
        <taxon>Bacillati</taxon>
        <taxon>Actinomycetota</taxon>
        <taxon>Actinomycetes</taxon>
        <taxon>Propionibacteriales</taxon>
        <taxon>Nocardioidaceae</taxon>
        <taxon>Nocardioides</taxon>
    </lineage>
</organism>
<proteinExistence type="predicted"/>
<dbReference type="OrthoDB" id="3181909at2"/>
<keyword evidence="1 3" id="KW-0378">Hydrolase</keyword>
<dbReference type="InterPro" id="IPR050300">
    <property type="entry name" value="GDXG_lipolytic_enzyme"/>
</dbReference>
<accession>A0A3N0CA92</accession>
<keyword evidence="4" id="KW-1185">Reference proteome</keyword>
<dbReference type="InterPro" id="IPR029058">
    <property type="entry name" value="AB_hydrolase_fold"/>
</dbReference>
<gene>
    <name evidence="3" type="ORF">EFK50_18710</name>
</gene>
<sequence length="313" mass="33050">MDASRFPSLDPELRAIVELLPETVAAFDDIPAVRAMFDAWLPAGPVPGEETLDITDEVVDGVPVRTYRPREAAGDLPGILYLHGGGFCIGSIETEHGGAVALANALPAVVVSVDYRLAPEHPYPAGLEDCYRGLQHLAGLAGVDPARLAVHGQSAGGGLAAATALLARDRGGPALRFQSLGIPELDDRLGTPSMTAFTDTPMWSRPQAVLSWQHYLGGRPADGYAAPARMENLAGLPPAYVVTCELDPLRDEGIEYAMRMLAAGVSVELHTYPGTFHGAQLVPAAAVVQRMNADLLAALRRALAPAEEALLVR</sequence>
<dbReference type="PANTHER" id="PTHR48081:SF8">
    <property type="entry name" value="ALPHA_BETA HYDROLASE FOLD-3 DOMAIN-CONTAINING PROTEIN-RELATED"/>
    <property type="match status" value="1"/>
</dbReference>
<comment type="caution">
    <text evidence="3">The sequence shown here is derived from an EMBL/GenBank/DDBJ whole genome shotgun (WGS) entry which is preliminary data.</text>
</comment>
<dbReference type="RefSeq" id="WP_123229130.1">
    <property type="nucleotide sequence ID" value="NZ_RJSE01000009.1"/>
</dbReference>
<dbReference type="InterPro" id="IPR013094">
    <property type="entry name" value="AB_hydrolase_3"/>
</dbReference>
<evidence type="ECO:0000256" key="1">
    <source>
        <dbReference type="ARBA" id="ARBA00022801"/>
    </source>
</evidence>
<protein>
    <submittedName>
        <fullName evidence="3">Alpha/beta hydrolase</fullName>
    </submittedName>
</protein>
<evidence type="ECO:0000313" key="3">
    <source>
        <dbReference type="EMBL" id="RNL60377.1"/>
    </source>
</evidence>
<dbReference type="Gene3D" id="3.40.50.1820">
    <property type="entry name" value="alpha/beta hydrolase"/>
    <property type="match status" value="1"/>
</dbReference>
<dbReference type="Pfam" id="PF07859">
    <property type="entry name" value="Abhydrolase_3"/>
    <property type="match status" value="1"/>
</dbReference>
<dbReference type="SUPFAM" id="SSF53474">
    <property type="entry name" value="alpha/beta-Hydrolases"/>
    <property type="match status" value="1"/>
</dbReference>